<gene>
    <name evidence="3" type="ORF">BQ2448_2506</name>
</gene>
<dbReference type="EMBL" id="FMSP01000004">
    <property type="protein sequence ID" value="SCV69486.1"/>
    <property type="molecule type" value="Genomic_DNA"/>
</dbReference>
<dbReference type="SUPFAM" id="SSF57701">
    <property type="entry name" value="Zn2/Cys6 DNA-binding domain"/>
    <property type="match status" value="1"/>
</dbReference>
<reference evidence="4" key="1">
    <citation type="submission" date="2016-09" db="EMBL/GenBank/DDBJ databases">
        <authorList>
            <person name="Jeantristanb JTB J.-T."/>
            <person name="Ricardo R."/>
        </authorList>
    </citation>
    <scope>NUCLEOTIDE SEQUENCE [LARGE SCALE GENOMIC DNA]</scope>
</reference>
<dbReference type="Gene3D" id="4.10.240.10">
    <property type="entry name" value="Zn(2)-C6 fungal-type DNA-binding domain"/>
    <property type="match status" value="1"/>
</dbReference>
<protein>
    <submittedName>
        <fullName evidence="3">BQ2448_2506 protein</fullName>
    </submittedName>
</protein>
<accession>A0A238FEH5</accession>
<feature type="region of interest" description="Disordered" evidence="1">
    <location>
        <begin position="619"/>
        <end position="646"/>
    </location>
</feature>
<name>A0A238FEH5_9BASI</name>
<evidence type="ECO:0000313" key="3">
    <source>
        <dbReference type="EMBL" id="SCV69486.1"/>
    </source>
</evidence>
<feature type="domain" description="Zn(2)-C6 fungal-type" evidence="2">
    <location>
        <begin position="69"/>
        <end position="100"/>
    </location>
</feature>
<sequence length="747" mass="81997">MFGSAYDLDLKPSQGPTSTAPASAPFASSSMNASAMDASSSVGSAPTALTRARTTDAKPSKSGKQRRLACEPCRARRVKCAWPSENATTCIACDEADLKCPGETQPRKRQKKSDAQAQNPTAHDVAVDSKPDVVQNDHVAIEKYELGGALTFHLIQLCFNMANPCIPGLDYDLFQALLNNSAGVSREMEIAAEALCGAFIAVSVTFSDHELFIGPSPKPEIPFDEPSGIKASVAQYDRLVSFGRRRQDAVQHFATRALKLYAESGIESHPSIEAIYTMLAMDHCLSLTNDGIRHQRRFVDSAIEMFKYLMRRRAELSEATKEALFGPLSHTLLVRVRFASTAMEQLVTKISFLFFAQSLDAQTAAILKTALTISTDELALYFPLIELDDIVFSSLKPEVIIDRKQGWTELGKQVAPIGLIITRHYRRFVLNGNGLGYYISELWRSLEMMLHWLDECEATILRLMPLGSKELTDERKFELLSLLSFHRRNLMRLDLLIHQRIVDAAAKDSAPIALQLYTTSCARVQGLFKLVVIMAKDITRTSALVQARRLFEVLEYCLTWSSIRSSRPPAVAELIAELGITKDMGTTLMNMLALASWSSPLADEQRRSLRNGFNYLTKQATPALNPSPTTDTKQGPNSDPIAPTHAASIPDLSLLSHPHRAMAHGVPPIIPTDVSPVSMYTAQPPASQPYPFSTPLTHGFMVPPVNSFASPSLPAEEASFGAPLPPPQSQYDAALAFLLHGTSSTDF</sequence>
<dbReference type="GO" id="GO:0000981">
    <property type="term" value="F:DNA-binding transcription factor activity, RNA polymerase II-specific"/>
    <property type="evidence" value="ECO:0007669"/>
    <property type="project" value="InterPro"/>
</dbReference>
<feature type="region of interest" description="Disordered" evidence="1">
    <location>
        <begin position="1"/>
        <end position="68"/>
    </location>
</feature>
<dbReference type="AlphaFoldDB" id="A0A238FEH5"/>
<evidence type="ECO:0000259" key="2">
    <source>
        <dbReference type="PROSITE" id="PS50048"/>
    </source>
</evidence>
<keyword evidence="4" id="KW-1185">Reference proteome</keyword>
<dbReference type="GO" id="GO:0008270">
    <property type="term" value="F:zinc ion binding"/>
    <property type="evidence" value="ECO:0007669"/>
    <property type="project" value="InterPro"/>
</dbReference>
<dbReference type="Proteomes" id="UP000198372">
    <property type="component" value="Unassembled WGS sequence"/>
</dbReference>
<dbReference type="PROSITE" id="PS50048">
    <property type="entry name" value="ZN2_CY6_FUNGAL_2"/>
    <property type="match status" value="1"/>
</dbReference>
<feature type="region of interest" description="Disordered" evidence="1">
    <location>
        <begin position="102"/>
        <end position="125"/>
    </location>
</feature>
<dbReference type="PROSITE" id="PS00463">
    <property type="entry name" value="ZN2_CY6_FUNGAL_1"/>
    <property type="match status" value="1"/>
</dbReference>
<dbReference type="OrthoDB" id="2535656at2759"/>
<dbReference type="InterPro" id="IPR036864">
    <property type="entry name" value="Zn2-C6_fun-type_DNA-bd_sf"/>
</dbReference>
<feature type="compositionally biased region" description="Polar residues" evidence="1">
    <location>
        <begin position="619"/>
        <end position="637"/>
    </location>
</feature>
<organism evidence="3 4">
    <name type="scientific">Microbotryum intermedium</name>
    <dbReference type="NCBI Taxonomy" id="269621"/>
    <lineage>
        <taxon>Eukaryota</taxon>
        <taxon>Fungi</taxon>
        <taxon>Dikarya</taxon>
        <taxon>Basidiomycota</taxon>
        <taxon>Pucciniomycotina</taxon>
        <taxon>Microbotryomycetes</taxon>
        <taxon>Microbotryales</taxon>
        <taxon>Microbotryaceae</taxon>
        <taxon>Microbotryum</taxon>
    </lineage>
</organism>
<dbReference type="InterPro" id="IPR001138">
    <property type="entry name" value="Zn2Cys6_DnaBD"/>
</dbReference>
<feature type="compositionally biased region" description="Low complexity" evidence="1">
    <location>
        <begin position="12"/>
        <end position="41"/>
    </location>
</feature>
<dbReference type="CDD" id="cd00067">
    <property type="entry name" value="GAL4"/>
    <property type="match status" value="1"/>
</dbReference>
<evidence type="ECO:0000256" key="1">
    <source>
        <dbReference type="SAM" id="MobiDB-lite"/>
    </source>
</evidence>
<evidence type="ECO:0000313" key="4">
    <source>
        <dbReference type="Proteomes" id="UP000198372"/>
    </source>
</evidence>
<proteinExistence type="predicted"/>